<comment type="caution">
    <text evidence="2">The sequence shown here is derived from an EMBL/GenBank/DDBJ whole genome shotgun (WGS) entry which is preliminary data.</text>
</comment>
<evidence type="ECO:0000256" key="1">
    <source>
        <dbReference type="SAM" id="SignalP"/>
    </source>
</evidence>
<feature type="chain" id="PRO_5019391190" evidence="1">
    <location>
        <begin position="18"/>
        <end position="66"/>
    </location>
</feature>
<reference evidence="2 3" key="1">
    <citation type="journal article" date="2018" name="Sci. Rep.">
        <title>Characterisation of pathogen-specific regions and novel effector candidates in Fusarium oxysporum f. sp. cepae.</title>
        <authorList>
            <person name="Armitage A.D."/>
            <person name="Taylor A."/>
            <person name="Sobczyk M.K."/>
            <person name="Baxter L."/>
            <person name="Greenfield B.P."/>
            <person name="Bates H.J."/>
            <person name="Wilson F."/>
            <person name="Jackson A.C."/>
            <person name="Ott S."/>
            <person name="Harrison R.J."/>
            <person name="Clarkson J.P."/>
        </authorList>
    </citation>
    <scope>NUCLEOTIDE SEQUENCE [LARGE SCALE GENOMIC DNA]</scope>
    <source>
        <strain evidence="2 3">Fo_A13</strain>
    </source>
</reference>
<keyword evidence="1" id="KW-0732">Signal</keyword>
<evidence type="ECO:0000313" key="2">
    <source>
        <dbReference type="EMBL" id="RKK80426.1"/>
    </source>
</evidence>
<sequence>MAVICAMIVFISLFVLCKPFTTCFDAIQGADETSDKGIYQYGAWAWCSCIGCYNYSNAICIVLLPP</sequence>
<dbReference type="Proteomes" id="UP000285084">
    <property type="component" value="Unassembled WGS sequence"/>
</dbReference>
<evidence type="ECO:0000313" key="3">
    <source>
        <dbReference type="Proteomes" id="UP000285084"/>
    </source>
</evidence>
<dbReference type="EMBL" id="MRCX01000027">
    <property type="protein sequence ID" value="RKK80426.1"/>
    <property type="molecule type" value="Genomic_DNA"/>
</dbReference>
<protein>
    <submittedName>
        <fullName evidence="2">Uncharacterized protein</fullName>
    </submittedName>
</protein>
<accession>A0A420NJF8</accession>
<name>A0A420NJF8_FUSOX</name>
<feature type="signal peptide" evidence="1">
    <location>
        <begin position="1"/>
        <end position="17"/>
    </location>
</feature>
<organism evidence="2 3">
    <name type="scientific">Fusarium oxysporum</name>
    <name type="common">Fusarium vascular wilt</name>
    <dbReference type="NCBI Taxonomy" id="5507"/>
    <lineage>
        <taxon>Eukaryota</taxon>
        <taxon>Fungi</taxon>
        <taxon>Dikarya</taxon>
        <taxon>Ascomycota</taxon>
        <taxon>Pezizomycotina</taxon>
        <taxon>Sordariomycetes</taxon>
        <taxon>Hypocreomycetidae</taxon>
        <taxon>Hypocreales</taxon>
        <taxon>Nectriaceae</taxon>
        <taxon>Fusarium</taxon>
        <taxon>Fusarium oxysporum species complex</taxon>
    </lineage>
</organism>
<gene>
    <name evidence="2" type="ORF">BFJ69_g4232</name>
</gene>
<dbReference type="AlphaFoldDB" id="A0A420NJF8"/>
<proteinExistence type="predicted"/>